<dbReference type="Proteomes" id="UP001219525">
    <property type="component" value="Unassembled WGS sequence"/>
</dbReference>
<dbReference type="PROSITE" id="PS51257">
    <property type="entry name" value="PROKAR_LIPOPROTEIN"/>
    <property type="match status" value="1"/>
</dbReference>
<feature type="compositionally biased region" description="Polar residues" evidence="1">
    <location>
        <begin position="13"/>
        <end position="25"/>
    </location>
</feature>
<comment type="caution">
    <text evidence="2">The sequence shown here is derived from an EMBL/GenBank/DDBJ whole genome shotgun (WGS) entry which is preliminary data.</text>
</comment>
<name>A0AAD6YG69_9AGAR</name>
<feature type="region of interest" description="Disordered" evidence="1">
    <location>
        <begin position="100"/>
        <end position="123"/>
    </location>
</feature>
<keyword evidence="3" id="KW-1185">Reference proteome</keyword>
<feature type="region of interest" description="Disordered" evidence="1">
    <location>
        <begin position="1"/>
        <end position="25"/>
    </location>
</feature>
<dbReference type="EMBL" id="JARJCW010000025">
    <property type="protein sequence ID" value="KAJ7211734.1"/>
    <property type="molecule type" value="Genomic_DNA"/>
</dbReference>
<proteinExistence type="predicted"/>
<feature type="compositionally biased region" description="Basic and acidic residues" evidence="1">
    <location>
        <begin position="242"/>
        <end position="262"/>
    </location>
</feature>
<evidence type="ECO:0000256" key="1">
    <source>
        <dbReference type="SAM" id="MobiDB-lite"/>
    </source>
</evidence>
<reference evidence="2" key="1">
    <citation type="submission" date="2023-03" db="EMBL/GenBank/DDBJ databases">
        <title>Massive genome expansion in bonnet fungi (Mycena s.s.) driven by repeated elements and novel gene families across ecological guilds.</title>
        <authorList>
            <consortium name="Lawrence Berkeley National Laboratory"/>
            <person name="Harder C.B."/>
            <person name="Miyauchi S."/>
            <person name="Viragh M."/>
            <person name="Kuo A."/>
            <person name="Thoen E."/>
            <person name="Andreopoulos B."/>
            <person name="Lu D."/>
            <person name="Skrede I."/>
            <person name="Drula E."/>
            <person name="Henrissat B."/>
            <person name="Morin E."/>
            <person name="Kohler A."/>
            <person name="Barry K."/>
            <person name="LaButti K."/>
            <person name="Morin E."/>
            <person name="Salamov A."/>
            <person name="Lipzen A."/>
            <person name="Mereny Z."/>
            <person name="Hegedus B."/>
            <person name="Baldrian P."/>
            <person name="Stursova M."/>
            <person name="Weitz H."/>
            <person name="Taylor A."/>
            <person name="Grigoriev I.V."/>
            <person name="Nagy L.G."/>
            <person name="Martin F."/>
            <person name="Kauserud H."/>
        </authorList>
    </citation>
    <scope>NUCLEOTIDE SEQUENCE</scope>
    <source>
        <strain evidence="2">9144</strain>
    </source>
</reference>
<accession>A0AAD6YG69</accession>
<evidence type="ECO:0000313" key="2">
    <source>
        <dbReference type="EMBL" id="KAJ7211734.1"/>
    </source>
</evidence>
<feature type="region of interest" description="Disordered" evidence="1">
    <location>
        <begin position="241"/>
        <end position="262"/>
    </location>
</feature>
<sequence>MPMLKHAPRDKSSSTPDAVQVYSTPPTGTQLAASCSRHVCQPSVSQFPAVGANGPSPSPAYMAASWVDGLGNSCPAGWVPNMLHIANAISAIDCAHTQRTAPEGPAVPAPEEPAGARFQRTAAPARRNRCARVRDAALSTAAAYCRPRSAAAACDCRAVRVDKKRQADSTAGRQCKTKDLQRREGLYKSKFDGGLRFDSLEATSDHGRAFGGLQGQVEDSDVVGIELAGFRDTSYGSCGLRGSREAMRDTPSREEGGCRDARQADGQTGRWAVLRRAGRQASVEATSGKTRYSGQVRRYSGGQAGAVGGWANGQDGKGNGQGNGQASVADRQVRHTGLRTWLYEGVPGPCYREGTGNDVEGGKERYTWCDGPRTYQHSRARLPPFRLRGIYNYSK</sequence>
<dbReference type="AlphaFoldDB" id="A0AAD6YG69"/>
<gene>
    <name evidence="2" type="ORF">GGX14DRAFT_394051</name>
</gene>
<evidence type="ECO:0000313" key="3">
    <source>
        <dbReference type="Proteomes" id="UP001219525"/>
    </source>
</evidence>
<protein>
    <submittedName>
        <fullName evidence="2">Uncharacterized protein</fullName>
    </submittedName>
</protein>
<organism evidence="2 3">
    <name type="scientific">Mycena pura</name>
    <dbReference type="NCBI Taxonomy" id="153505"/>
    <lineage>
        <taxon>Eukaryota</taxon>
        <taxon>Fungi</taxon>
        <taxon>Dikarya</taxon>
        <taxon>Basidiomycota</taxon>
        <taxon>Agaricomycotina</taxon>
        <taxon>Agaricomycetes</taxon>
        <taxon>Agaricomycetidae</taxon>
        <taxon>Agaricales</taxon>
        <taxon>Marasmiineae</taxon>
        <taxon>Mycenaceae</taxon>
        <taxon>Mycena</taxon>
    </lineage>
</organism>